<evidence type="ECO:0000256" key="1">
    <source>
        <dbReference type="ARBA" id="ARBA00003362"/>
    </source>
</evidence>
<evidence type="ECO:0000313" key="9">
    <source>
        <dbReference type="Proteomes" id="UP000245119"/>
    </source>
</evidence>
<dbReference type="OMA" id="DIMAQGI"/>
<protein>
    <recommendedName>
        <fullName evidence="5">Large ribosomal subunit protein P2</fullName>
    </recommendedName>
    <alternativeName>
        <fullName evidence="6">60S acidic ribosomal protein P2</fullName>
    </alternativeName>
</protein>
<comment type="similarity">
    <text evidence="2">Belongs to the eukaryotic ribosomal protein P1/P2 family.</text>
</comment>
<keyword evidence="3" id="KW-0689">Ribosomal protein</keyword>
<evidence type="ECO:0000256" key="3">
    <source>
        <dbReference type="ARBA" id="ARBA00022980"/>
    </source>
</evidence>
<dbReference type="Proteomes" id="UP000245119">
    <property type="component" value="Linkage Group LG4"/>
</dbReference>
<evidence type="ECO:0000256" key="5">
    <source>
        <dbReference type="ARBA" id="ARBA00035301"/>
    </source>
</evidence>
<proteinExistence type="inferred from homology"/>
<organism evidence="8 9">
    <name type="scientific">Pomacea canaliculata</name>
    <name type="common">Golden apple snail</name>
    <dbReference type="NCBI Taxonomy" id="400727"/>
    <lineage>
        <taxon>Eukaryota</taxon>
        <taxon>Metazoa</taxon>
        <taxon>Spiralia</taxon>
        <taxon>Lophotrochozoa</taxon>
        <taxon>Mollusca</taxon>
        <taxon>Gastropoda</taxon>
        <taxon>Caenogastropoda</taxon>
        <taxon>Architaenioglossa</taxon>
        <taxon>Ampullarioidea</taxon>
        <taxon>Ampullariidae</taxon>
        <taxon>Pomacea</taxon>
    </lineage>
</organism>
<keyword evidence="4" id="KW-0687">Ribonucleoprotein</keyword>
<name>A0A2T7PDX6_POMCA</name>
<accession>A0A2T7PDX6</accession>
<dbReference type="GO" id="GO:0003735">
    <property type="term" value="F:structural constituent of ribosome"/>
    <property type="evidence" value="ECO:0007669"/>
    <property type="project" value="InterPro"/>
</dbReference>
<dbReference type="GO" id="GO:0002182">
    <property type="term" value="P:cytoplasmic translational elongation"/>
    <property type="evidence" value="ECO:0007669"/>
    <property type="project" value="InterPro"/>
</dbReference>
<dbReference type="InterPro" id="IPR044076">
    <property type="entry name" value="Ribosomal_P2"/>
</dbReference>
<evidence type="ECO:0000256" key="4">
    <source>
        <dbReference type="ARBA" id="ARBA00023274"/>
    </source>
</evidence>
<dbReference type="AlphaFoldDB" id="A0A2T7PDX6"/>
<comment type="function">
    <text evidence="1">Plays an important role in the elongation step of protein synthesis.</text>
</comment>
<evidence type="ECO:0000256" key="6">
    <source>
        <dbReference type="ARBA" id="ARBA00035443"/>
    </source>
</evidence>
<dbReference type="CDD" id="cd05833">
    <property type="entry name" value="Ribosomal_P2"/>
    <property type="match status" value="1"/>
</dbReference>
<feature type="compositionally biased region" description="Basic and acidic residues" evidence="7">
    <location>
        <begin position="96"/>
        <end position="107"/>
    </location>
</feature>
<dbReference type="InterPro" id="IPR038716">
    <property type="entry name" value="P1/P2_N_sf"/>
</dbReference>
<dbReference type="PANTHER" id="PTHR21141:SF5">
    <property type="entry name" value="LARGE RIBOSOMAL SUBUNIT PROTEIN P2"/>
    <property type="match status" value="1"/>
</dbReference>
<gene>
    <name evidence="8" type="ORF">C0Q70_07037</name>
</gene>
<keyword evidence="9" id="KW-1185">Reference proteome</keyword>
<dbReference type="HAMAP" id="MF_01478">
    <property type="entry name" value="Ribosomal_L12_arch"/>
    <property type="match status" value="1"/>
</dbReference>
<dbReference type="GO" id="GO:0022625">
    <property type="term" value="C:cytosolic large ribosomal subunit"/>
    <property type="evidence" value="ECO:0007669"/>
    <property type="project" value="InterPro"/>
</dbReference>
<dbReference type="InterPro" id="IPR027534">
    <property type="entry name" value="Ribosomal_P1/P2"/>
</dbReference>
<dbReference type="Gene3D" id="1.10.10.1410">
    <property type="match status" value="1"/>
</dbReference>
<dbReference type="OrthoDB" id="1227494at2759"/>
<dbReference type="Pfam" id="PF00428">
    <property type="entry name" value="Ribosomal_60s"/>
    <property type="match status" value="1"/>
</dbReference>
<feature type="compositionally biased region" description="Low complexity" evidence="7">
    <location>
        <begin position="86"/>
        <end position="95"/>
    </location>
</feature>
<evidence type="ECO:0000256" key="2">
    <source>
        <dbReference type="ARBA" id="ARBA00005436"/>
    </source>
</evidence>
<comment type="caution">
    <text evidence="8">The sequence shown here is derived from an EMBL/GenBank/DDBJ whole genome shotgun (WGS) entry which is preliminary data.</text>
</comment>
<evidence type="ECO:0000313" key="8">
    <source>
        <dbReference type="EMBL" id="PVD31621.1"/>
    </source>
</evidence>
<feature type="region of interest" description="Disordered" evidence="7">
    <location>
        <begin position="86"/>
        <end position="120"/>
    </location>
</feature>
<dbReference type="FunFam" id="1.10.10.1410:FF:000002">
    <property type="entry name" value="60S acidic ribosomal protein P2"/>
    <property type="match status" value="1"/>
</dbReference>
<sequence length="120" mass="11876">MRYVAAYLLAALGVKGGNPSAADVEKILSSVGIEAEADKVKKVISELGGKDLEELIAEGSKKLASVPSGGAVAVSGGAAPAAAAPAAAAASSAPAKEAKKEEKKAESEESDDDMGFGLFD</sequence>
<dbReference type="PANTHER" id="PTHR21141">
    <property type="entry name" value="60S ACIDIC RIBOSOMAL PROTEIN FAMILY MEMBER"/>
    <property type="match status" value="1"/>
</dbReference>
<evidence type="ECO:0000256" key="7">
    <source>
        <dbReference type="SAM" id="MobiDB-lite"/>
    </source>
</evidence>
<dbReference type="STRING" id="400727.A0A2T7PDX6"/>
<reference evidence="8 9" key="1">
    <citation type="submission" date="2018-04" db="EMBL/GenBank/DDBJ databases">
        <title>The genome of golden apple snail Pomacea canaliculata provides insight into stress tolerance and invasive adaptation.</title>
        <authorList>
            <person name="Liu C."/>
            <person name="Liu B."/>
            <person name="Ren Y."/>
            <person name="Zhang Y."/>
            <person name="Wang H."/>
            <person name="Li S."/>
            <person name="Jiang F."/>
            <person name="Yin L."/>
            <person name="Zhang G."/>
            <person name="Qian W."/>
            <person name="Fan W."/>
        </authorList>
    </citation>
    <scope>NUCLEOTIDE SEQUENCE [LARGE SCALE GENOMIC DNA]</scope>
    <source>
        <strain evidence="8">SZHN2017</strain>
        <tissue evidence="8">Muscle</tissue>
    </source>
</reference>
<dbReference type="EMBL" id="PZQS01000004">
    <property type="protein sequence ID" value="PVD31621.1"/>
    <property type="molecule type" value="Genomic_DNA"/>
</dbReference>